<comment type="caution">
    <text evidence="15">The sequence shown here is derived from an EMBL/GenBank/DDBJ whole genome shotgun (WGS) entry which is preliminary data.</text>
</comment>
<comment type="domain">
    <text evidence="11">The middle region has homology to RecA with ATPase motifs including the RadA KNRFG motif, while the C-terminus is homologous to Lon protease.</text>
</comment>
<dbReference type="GO" id="GO:0005524">
    <property type="term" value="F:ATP binding"/>
    <property type="evidence" value="ECO:0007669"/>
    <property type="project" value="UniProtKB-UniRule"/>
</dbReference>
<comment type="caution">
    <text evidence="11">Lacks conserved residue(s) required for the propagation of feature annotation.</text>
</comment>
<evidence type="ECO:0000256" key="7">
    <source>
        <dbReference type="ARBA" id="ARBA00022840"/>
    </source>
</evidence>
<keyword evidence="3 11" id="KW-0227">DNA damage</keyword>
<dbReference type="Gene3D" id="3.40.50.300">
    <property type="entry name" value="P-loop containing nucleotide triphosphate hydrolases"/>
    <property type="match status" value="1"/>
</dbReference>
<keyword evidence="9 11" id="KW-0238">DNA-binding</keyword>
<keyword evidence="2 11" id="KW-0547">Nucleotide-binding</keyword>
<dbReference type="PANTHER" id="PTHR32472">
    <property type="entry name" value="DNA REPAIR PROTEIN RADA"/>
    <property type="match status" value="1"/>
</dbReference>
<dbReference type="PRINTS" id="PR01874">
    <property type="entry name" value="DNAREPAIRADA"/>
</dbReference>
<dbReference type="GO" id="GO:0003684">
    <property type="term" value="F:damaged DNA binding"/>
    <property type="evidence" value="ECO:0007669"/>
    <property type="project" value="InterPro"/>
</dbReference>
<dbReference type="Pfam" id="PF13541">
    <property type="entry name" value="ChlI"/>
    <property type="match status" value="1"/>
</dbReference>
<keyword evidence="7 11" id="KW-0067">ATP-binding</keyword>
<dbReference type="GO" id="GO:0140664">
    <property type="term" value="F:ATP-dependent DNA damage sensor activity"/>
    <property type="evidence" value="ECO:0007669"/>
    <property type="project" value="InterPro"/>
</dbReference>
<dbReference type="SUPFAM" id="SSF54211">
    <property type="entry name" value="Ribosomal protein S5 domain 2-like"/>
    <property type="match status" value="1"/>
</dbReference>
<dbReference type="HAMAP" id="MF_01498">
    <property type="entry name" value="RadA_bact"/>
    <property type="match status" value="1"/>
</dbReference>
<dbReference type="Gene3D" id="3.30.230.10">
    <property type="match status" value="1"/>
</dbReference>
<keyword evidence="1 11" id="KW-0479">Metal-binding</keyword>
<dbReference type="InterPro" id="IPR003593">
    <property type="entry name" value="AAA+_ATPase"/>
</dbReference>
<dbReference type="InterPro" id="IPR004504">
    <property type="entry name" value="DNA_repair_RadA"/>
</dbReference>
<dbReference type="GO" id="GO:0008270">
    <property type="term" value="F:zinc ion binding"/>
    <property type="evidence" value="ECO:0007669"/>
    <property type="project" value="UniProtKB-KW"/>
</dbReference>
<dbReference type="GO" id="GO:0016787">
    <property type="term" value="F:hydrolase activity"/>
    <property type="evidence" value="ECO:0007669"/>
    <property type="project" value="UniProtKB-KW"/>
</dbReference>
<evidence type="ECO:0000256" key="8">
    <source>
        <dbReference type="ARBA" id="ARBA00023016"/>
    </source>
</evidence>
<dbReference type="PANTHER" id="PTHR32472:SF10">
    <property type="entry name" value="DNA REPAIR PROTEIN RADA-LIKE PROTEIN"/>
    <property type="match status" value="1"/>
</dbReference>
<dbReference type="InterPro" id="IPR014721">
    <property type="entry name" value="Ribsml_uS5_D2-typ_fold_subgr"/>
</dbReference>
<dbReference type="Pfam" id="PF18073">
    <property type="entry name" value="Zn_ribbon_LapB"/>
    <property type="match status" value="1"/>
</dbReference>
<comment type="function">
    <text evidence="11">Plays a role in repairing double-strand DNA breaks, probably involving stabilizing or processing branched DNA or blocked replication forks.</text>
</comment>
<organism evidence="15 16">
    <name type="scientific">Candidatus Woesebacteria bacterium RIFCSPHIGHO2_01_FULL_44_21</name>
    <dbReference type="NCBI Taxonomy" id="1802503"/>
    <lineage>
        <taxon>Bacteria</taxon>
        <taxon>Candidatus Woeseibacteriota</taxon>
    </lineage>
</organism>
<evidence type="ECO:0000256" key="12">
    <source>
        <dbReference type="NCBIfam" id="TIGR00416"/>
    </source>
</evidence>
<dbReference type="GO" id="GO:0005829">
    <property type="term" value="C:cytosol"/>
    <property type="evidence" value="ECO:0007669"/>
    <property type="project" value="TreeGrafter"/>
</dbReference>
<evidence type="ECO:0000256" key="6">
    <source>
        <dbReference type="ARBA" id="ARBA00022833"/>
    </source>
</evidence>
<dbReference type="InterPro" id="IPR020588">
    <property type="entry name" value="RecA_ATP-bd"/>
</dbReference>
<evidence type="ECO:0000256" key="1">
    <source>
        <dbReference type="ARBA" id="ARBA00022723"/>
    </source>
</evidence>
<feature type="binding site" evidence="11">
    <location>
        <begin position="90"/>
        <end position="97"/>
    </location>
    <ligand>
        <name>ATP</name>
        <dbReference type="ChEBI" id="CHEBI:30616"/>
    </ligand>
</feature>
<evidence type="ECO:0000256" key="2">
    <source>
        <dbReference type="ARBA" id="ARBA00022741"/>
    </source>
</evidence>
<evidence type="ECO:0000256" key="4">
    <source>
        <dbReference type="ARBA" id="ARBA00022771"/>
    </source>
</evidence>
<gene>
    <name evidence="11" type="primary">radA</name>
    <name evidence="15" type="ORF">A2803_03575</name>
</gene>
<dbReference type="GO" id="GO:0000725">
    <property type="term" value="P:recombinational repair"/>
    <property type="evidence" value="ECO:0007669"/>
    <property type="project" value="UniProtKB-UniRule"/>
</dbReference>
<name>A0A1F7YYT8_9BACT</name>
<keyword evidence="6 13" id="KW-0862">Zinc</keyword>
<dbReference type="InterPro" id="IPR027417">
    <property type="entry name" value="P-loop_NTPase"/>
</dbReference>
<dbReference type="AlphaFoldDB" id="A0A1F7YYT8"/>
<dbReference type="InterPro" id="IPR041166">
    <property type="entry name" value="Rubredoxin_2"/>
</dbReference>
<keyword evidence="10 11" id="KW-0234">DNA repair</keyword>
<reference evidence="15 16" key="1">
    <citation type="journal article" date="2016" name="Nat. Commun.">
        <title>Thousands of microbial genomes shed light on interconnected biogeochemical processes in an aquifer system.</title>
        <authorList>
            <person name="Anantharaman K."/>
            <person name="Brown C.T."/>
            <person name="Hug L.A."/>
            <person name="Sharon I."/>
            <person name="Castelle C.J."/>
            <person name="Probst A.J."/>
            <person name="Thomas B.C."/>
            <person name="Singh A."/>
            <person name="Wilkins M.J."/>
            <person name="Karaoz U."/>
            <person name="Brodie E.L."/>
            <person name="Williams K.H."/>
            <person name="Hubbard S.S."/>
            <person name="Banfield J.F."/>
        </authorList>
    </citation>
    <scope>NUCLEOTIDE SEQUENCE [LARGE SCALE GENOMIC DNA]</scope>
</reference>
<dbReference type="Pfam" id="PF13481">
    <property type="entry name" value="AAA_25"/>
    <property type="match status" value="1"/>
</dbReference>
<protein>
    <recommendedName>
        <fullName evidence="11 12">DNA repair protein RadA</fullName>
    </recommendedName>
</protein>
<accession>A0A1F7YYT8</accession>
<evidence type="ECO:0000256" key="9">
    <source>
        <dbReference type="ARBA" id="ARBA00023125"/>
    </source>
</evidence>
<evidence type="ECO:0000313" key="16">
    <source>
        <dbReference type="Proteomes" id="UP000178870"/>
    </source>
</evidence>
<sequence length="433" mass="46964">MAKGTSFVCQSCGFESPKWLGKCPNCQSWASFVEFREAKVKGSSKKEARKAQYLKDVGRRELIRISTKEPEVDRVLGGGMVPGQVILLAGEPGIGKSTLLLQIASGVGSVFYVLGEESISQVNTRVTRLGIEAAKIAFLEETDVDVVLATLELEYKKSGFKVVIIDSVQTMYSDGLTGSPGTISQVKGATLQLIRFAKANNVPVVLVGHVTKDGTVAGPATLAHMVDTVLWFEGDKVSPLRILRSVKNRFADTSEVGIFQMSGKGMESADKADTLFLEKERVRVPGAVVSCVMEGTRPILVEVQALVAPTKLAFPRRVVHGLYPKRVELMIAVLTRHCGLRLSEQDVFVNVVGGIKVKDPGVDLAVAMAIATSLKNISVKTDTLVVGEVGLLGEIRKSQFEEKRREQGRRQGFKNIVDSSGYKLVSEVLKTLK</sequence>
<feature type="domain" description="RecA family profile 1" evidence="14">
    <location>
        <begin position="61"/>
        <end position="210"/>
    </location>
</feature>
<dbReference type="PROSITE" id="PS50162">
    <property type="entry name" value="RECA_2"/>
    <property type="match status" value="1"/>
</dbReference>
<evidence type="ECO:0000259" key="14">
    <source>
        <dbReference type="PROSITE" id="PS50162"/>
    </source>
</evidence>
<dbReference type="InterPro" id="IPR020568">
    <property type="entry name" value="Ribosomal_Su5_D2-typ_SF"/>
</dbReference>
<evidence type="ECO:0000256" key="13">
    <source>
        <dbReference type="RuleBase" id="RU003555"/>
    </source>
</evidence>
<feature type="region of interest" description="Lon-protease-like" evidence="11">
    <location>
        <begin position="346"/>
        <end position="433"/>
    </location>
</feature>
<evidence type="ECO:0000256" key="3">
    <source>
        <dbReference type="ARBA" id="ARBA00022763"/>
    </source>
</evidence>
<dbReference type="Proteomes" id="UP000178870">
    <property type="component" value="Unassembled WGS sequence"/>
</dbReference>
<proteinExistence type="inferred from homology"/>
<dbReference type="EMBL" id="MGGP01000014">
    <property type="protein sequence ID" value="OGM32516.1"/>
    <property type="molecule type" value="Genomic_DNA"/>
</dbReference>
<evidence type="ECO:0000256" key="10">
    <source>
        <dbReference type="ARBA" id="ARBA00023204"/>
    </source>
</evidence>
<evidence type="ECO:0000256" key="5">
    <source>
        <dbReference type="ARBA" id="ARBA00022801"/>
    </source>
</evidence>
<dbReference type="SMART" id="SM00382">
    <property type="entry name" value="AAA"/>
    <property type="match status" value="1"/>
</dbReference>
<comment type="function">
    <text evidence="13">DNA-dependent ATPase involved in processing of recombination intermediates, plays a role in repairing DNA breaks. Stimulates the branch migration of RecA-mediated strand transfer reactions, allowing the 3' invading strand to extend heteroduplex DNA faster. Binds ssDNA in the presence of ADP but not other nucleotides, has ATPase activity that is stimulated by ssDNA and various branched DNA structures, but inhibited by SSB. Does not have RecA's homology-searching function.</text>
</comment>
<dbReference type="CDD" id="cd01121">
    <property type="entry name" value="RadA_SMS_N"/>
    <property type="match status" value="1"/>
</dbReference>
<comment type="similarity">
    <text evidence="11 13">Belongs to the RecA family. RadA subfamily.</text>
</comment>
<dbReference type="NCBIfam" id="TIGR00416">
    <property type="entry name" value="sms"/>
    <property type="match status" value="1"/>
</dbReference>
<keyword evidence="4 13" id="KW-0863">Zinc-finger</keyword>
<keyword evidence="8 11" id="KW-0346">Stress response</keyword>
<evidence type="ECO:0000256" key="11">
    <source>
        <dbReference type="HAMAP-Rule" id="MF_01498"/>
    </source>
</evidence>
<dbReference type="SUPFAM" id="SSF52540">
    <property type="entry name" value="P-loop containing nucleoside triphosphate hydrolases"/>
    <property type="match status" value="1"/>
</dbReference>
<evidence type="ECO:0000313" key="15">
    <source>
        <dbReference type="EMBL" id="OGM32516.1"/>
    </source>
</evidence>
<keyword evidence="5" id="KW-0378">Hydrolase</keyword>